<evidence type="ECO:0000313" key="2">
    <source>
        <dbReference type="EMBL" id="GJJ09336.1"/>
    </source>
</evidence>
<dbReference type="Proteomes" id="UP001050691">
    <property type="component" value="Unassembled WGS sequence"/>
</dbReference>
<keyword evidence="3" id="KW-1185">Reference proteome</keyword>
<dbReference type="EMBL" id="BPWL01000004">
    <property type="protein sequence ID" value="GJJ09336.1"/>
    <property type="molecule type" value="Genomic_DNA"/>
</dbReference>
<proteinExistence type="predicted"/>
<evidence type="ECO:0000256" key="1">
    <source>
        <dbReference type="SAM" id="MobiDB-lite"/>
    </source>
</evidence>
<dbReference type="Pfam" id="PF07956">
    <property type="entry name" value="DUF1690"/>
    <property type="match status" value="1"/>
</dbReference>
<feature type="region of interest" description="Disordered" evidence="1">
    <location>
        <begin position="62"/>
        <end position="108"/>
    </location>
</feature>
<protein>
    <submittedName>
        <fullName evidence="2">Uncharacterized protein</fullName>
    </submittedName>
</protein>
<accession>A0AAV5A9X3</accession>
<reference evidence="2" key="1">
    <citation type="submission" date="2021-10" db="EMBL/GenBank/DDBJ databases">
        <title>De novo Genome Assembly of Clathrus columnatus (Basidiomycota, Fungi) Using Illumina and Nanopore Sequence Data.</title>
        <authorList>
            <person name="Ogiso-Tanaka E."/>
            <person name="Itagaki H."/>
            <person name="Hosoya T."/>
            <person name="Hosaka K."/>
        </authorList>
    </citation>
    <scope>NUCLEOTIDE SEQUENCE</scope>
    <source>
        <strain evidence="2">MO-923</strain>
    </source>
</reference>
<gene>
    <name evidence="2" type="ORF">Clacol_003558</name>
</gene>
<comment type="caution">
    <text evidence="2">The sequence shown here is derived from an EMBL/GenBank/DDBJ whole genome shotgun (WGS) entry which is preliminary data.</text>
</comment>
<feature type="compositionally biased region" description="Basic and acidic residues" evidence="1">
    <location>
        <begin position="74"/>
        <end position="85"/>
    </location>
</feature>
<name>A0AAV5A9X3_9AGAM</name>
<sequence length="178" mass="20200">MGANQSNEKVVYNNETSIQFSQDLVNHLADSQASPETTPAQQSVLDAHVRARIQNEISRLRAEEEEVKQQIETALERENIDKERSAAGSESSGEGGDEGPDGVFRSSESLREDLEIIQKKVERFHRGSSLEDVPEIKETKERLVECYKNNQSTSLNCWKEVVEFKESVQRAEHLKRNV</sequence>
<evidence type="ECO:0000313" key="3">
    <source>
        <dbReference type="Proteomes" id="UP001050691"/>
    </source>
</evidence>
<dbReference type="AlphaFoldDB" id="A0AAV5A9X3"/>
<dbReference type="InterPro" id="IPR012471">
    <property type="entry name" value="DUF1690"/>
</dbReference>
<organism evidence="2 3">
    <name type="scientific">Clathrus columnatus</name>
    <dbReference type="NCBI Taxonomy" id="1419009"/>
    <lineage>
        <taxon>Eukaryota</taxon>
        <taxon>Fungi</taxon>
        <taxon>Dikarya</taxon>
        <taxon>Basidiomycota</taxon>
        <taxon>Agaricomycotina</taxon>
        <taxon>Agaricomycetes</taxon>
        <taxon>Phallomycetidae</taxon>
        <taxon>Phallales</taxon>
        <taxon>Clathraceae</taxon>
        <taxon>Clathrus</taxon>
    </lineage>
</organism>